<accession>A0A846ZBT6</accession>
<dbReference type="EMBL" id="JAAXPI010000064">
    <property type="protein sequence ID" value="NKZ07883.1"/>
    <property type="molecule type" value="Genomic_DNA"/>
</dbReference>
<reference evidence="3 4" key="1">
    <citation type="submission" date="2020-04" db="EMBL/GenBank/DDBJ databases">
        <title>MicrobeNet Type strains.</title>
        <authorList>
            <person name="Nicholson A.C."/>
        </authorList>
    </citation>
    <scope>NUCLEOTIDE SEQUENCE [LARGE SCALE GENOMIC DNA]</scope>
    <source>
        <strain evidence="3 4">ATCC BAA-277</strain>
    </source>
</reference>
<dbReference type="PROSITE" id="PS50980">
    <property type="entry name" value="COA_CT_NTER"/>
    <property type="match status" value="1"/>
</dbReference>
<dbReference type="PROSITE" id="PS50989">
    <property type="entry name" value="COA_CT_CTER"/>
    <property type="match status" value="1"/>
</dbReference>
<feature type="domain" description="CoA carboxyltransferase N-terminal" evidence="1">
    <location>
        <begin position="15"/>
        <end position="266"/>
    </location>
</feature>
<dbReference type="Gene3D" id="3.90.226.10">
    <property type="entry name" value="2-enoyl-CoA Hydratase, Chain A, domain 1"/>
    <property type="match status" value="2"/>
</dbReference>
<dbReference type="InterPro" id="IPR029045">
    <property type="entry name" value="ClpP/crotonase-like_dom_sf"/>
</dbReference>
<evidence type="ECO:0000259" key="2">
    <source>
        <dbReference type="PROSITE" id="PS50989"/>
    </source>
</evidence>
<dbReference type="AlphaFoldDB" id="A0A846ZBT6"/>
<dbReference type="InterPro" id="IPR011763">
    <property type="entry name" value="COA_CT_C"/>
</dbReference>
<sequence>MDARSPEYRERRAAMLEKLAALDAEHAKALEGGGEKYVARHRKRGKLLARERIELLLDPDSPFLELSPLAAWGSDFPVGASVVSGIGVVEGVECVIVANDPTVRGGSSNPWTVKKSFRASDIALENRLPVINLVESGGADLPTQKEIFIPGGRMFRDLTRLSAAGIPTIALVFGNSTAGGAYIPGMCDYVVMVKERAKVFLGGPPLVKMATGEEADDEELGGAEMHARTSGLADYMAADEADALRLGRQIVKNLNHRKLGPPPGPAEEPLYDAEELAGIVPEDLKVPFDPREVIARIADGSRFDEFKPLYGTSLVTGWTRVHGYPIGVLANAQGVLFGDEAQKAAQFIQLANQSDTPLLFLHNTTGYMVGKDYEQAGIIKHGALMINAVANSKVPHISIVMGASYGAGNYGMCGRAYDPRFLFTWPSAKSAVMGPQQLAGVLSIVARQAAEARGQAYDEDQDRAMREMVESQIEAESLPFFLSGRLYDDGVIDPRDTRTVLGLCLSVVHNAPVRGADGFGVFRM</sequence>
<dbReference type="FunFam" id="3.90.226.10:FF:000030">
    <property type="entry name" value="Acetyl-CoA carboxylase carboxyltransferase subunit"/>
    <property type="match status" value="1"/>
</dbReference>
<gene>
    <name evidence="3" type="ORF">HGB48_29725</name>
</gene>
<dbReference type="InterPro" id="IPR034733">
    <property type="entry name" value="AcCoA_carboxyl_beta"/>
</dbReference>
<proteinExistence type="predicted"/>
<organism evidence="3 4">
    <name type="scientific">Actinomadura latina</name>
    <dbReference type="NCBI Taxonomy" id="163603"/>
    <lineage>
        <taxon>Bacteria</taxon>
        <taxon>Bacillati</taxon>
        <taxon>Actinomycetota</taxon>
        <taxon>Actinomycetes</taxon>
        <taxon>Streptosporangiales</taxon>
        <taxon>Thermomonosporaceae</taxon>
        <taxon>Actinomadura</taxon>
    </lineage>
</organism>
<evidence type="ECO:0000259" key="1">
    <source>
        <dbReference type="PROSITE" id="PS50980"/>
    </source>
</evidence>
<comment type="caution">
    <text evidence="3">The sequence shown here is derived from an EMBL/GenBank/DDBJ whole genome shotgun (WGS) entry which is preliminary data.</text>
</comment>
<dbReference type="PANTHER" id="PTHR22855">
    <property type="entry name" value="ACETYL, PROPIONYL, PYRUVATE, AND GLUTACONYL CARBOXYLASE-RELATED"/>
    <property type="match status" value="1"/>
</dbReference>
<dbReference type="InterPro" id="IPR011762">
    <property type="entry name" value="COA_CT_N"/>
</dbReference>
<evidence type="ECO:0000313" key="3">
    <source>
        <dbReference type="EMBL" id="NKZ07883.1"/>
    </source>
</evidence>
<dbReference type="InterPro" id="IPR045190">
    <property type="entry name" value="MCCB/AccD1-like"/>
</dbReference>
<dbReference type="Proteomes" id="UP000579250">
    <property type="component" value="Unassembled WGS sequence"/>
</dbReference>
<dbReference type="FunFam" id="3.90.226.10:FF:000021">
    <property type="entry name" value="Acetyl-CoA carboxylase carboxyltransferase subunit"/>
    <property type="match status" value="1"/>
</dbReference>
<evidence type="ECO:0000313" key="4">
    <source>
        <dbReference type="Proteomes" id="UP000579250"/>
    </source>
</evidence>
<feature type="domain" description="CoA carboxyltransferase C-terminal" evidence="2">
    <location>
        <begin position="265"/>
        <end position="524"/>
    </location>
</feature>
<dbReference type="PANTHER" id="PTHR22855:SF46">
    <property type="entry name" value="METHYLCROTONOYL-COA CARBOXYLASE"/>
    <property type="match status" value="1"/>
</dbReference>
<name>A0A846ZBT6_9ACTN</name>
<dbReference type="Pfam" id="PF01039">
    <property type="entry name" value="Carboxyl_trans"/>
    <property type="match status" value="1"/>
</dbReference>
<dbReference type="SUPFAM" id="SSF52096">
    <property type="entry name" value="ClpP/crotonase"/>
    <property type="match status" value="2"/>
</dbReference>
<protein>
    <submittedName>
        <fullName evidence="3">Acyl-CoA carboxylase subunit beta</fullName>
    </submittedName>
</protein>
<dbReference type="GO" id="GO:0016874">
    <property type="term" value="F:ligase activity"/>
    <property type="evidence" value="ECO:0007669"/>
    <property type="project" value="InterPro"/>
</dbReference>
<keyword evidence="4" id="KW-1185">Reference proteome</keyword>